<organism evidence="1 2">
    <name type="scientific">Kingdonia uniflora</name>
    <dbReference type="NCBI Taxonomy" id="39325"/>
    <lineage>
        <taxon>Eukaryota</taxon>
        <taxon>Viridiplantae</taxon>
        <taxon>Streptophyta</taxon>
        <taxon>Embryophyta</taxon>
        <taxon>Tracheophyta</taxon>
        <taxon>Spermatophyta</taxon>
        <taxon>Magnoliopsida</taxon>
        <taxon>Ranunculales</taxon>
        <taxon>Circaeasteraceae</taxon>
        <taxon>Kingdonia</taxon>
    </lineage>
</organism>
<keyword evidence="2" id="KW-1185">Reference proteome</keyword>
<proteinExistence type="predicted"/>
<reference evidence="1 2" key="1">
    <citation type="journal article" date="2020" name="IScience">
        <title>Genome Sequencing of the Endangered Kingdonia uniflora (Circaeasteraceae, Ranunculales) Reveals Potential Mechanisms of Evolutionary Specialization.</title>
        <authorList>
            <person name="Sun Y."/>
            <person name="Deng T."/>
            <person name="Zhang A."/>
            <person name="Moore M.J."/>
            <person name="Landis J.B."/>
            <person name="Lin N."/>
            <person name="Zhang H."/>
            <person name="Zhang X."/>
            <person name="Huang J."/>
            <person name="Zhang X."/>
            <person name="Sun H."/>
            <person name="Wang H."/>
        </authorList>
    </citation>
    <scope>NUCLEOTIDE SEQUENCE [LARGE SCALE GENOMIC DNA]</scope>
    <source>
        <strain evidence="1">TB1705</strain>
        <tissue evidence="1">Leaf</tissue>
    </source>
</reference>
<gene>
    <name evidence="1" type="ORF">GIB67_032690</name>
</gene>
<evidence type="ECO:0000313" key="1">
    <source>
        <dbReference type="EMBL" id="KAF6159073.1"/>
    </source>
</evidence>
<comment type="caution">
    <text evidence="1">The sequence shown here is derived from an EMBL/GenBank/DDBJ whole genome shotgun (WGS) entry which is preliminary data.</text>
</comment>
<name>A0A7J7MW09_9MAGN</name>
<accession>A0A7J7MW09</accession>
<dbReference type="EMBL" id="JACGCM010001204">
    <property type="protein sequence ID" value="KAF6159073.1"/>
    <property type="molecule type" value="Genomic_DNA"/>
</dbReference>
<sequence length="55" mass="6653">GWRKLLRRRRRREYAQDVEYLATTTNGPAHFLRRRYSKQVSITLILCITPHILLD</sequence>
<dbReference type="AlphaFoldDB" id="A0A7J7MW09"/>
<protein>
    <submittedName>
        <fullName evidence="1">Uncharacterized protein</fullName>
    </submittedName>
</protein>
<feature type="non-terminal residue" evidence="1">
    <location>
        <position position="1"/>
    </location>
</feature>
<evidence type="ECO:0000313" key="2">
    <source>
        <dbReference type="Proteomes" id="UP000541444"/>
    </source>
</evidence>
<dbReference type="Proteomes" id="UP000541444">
    <property type="component" value="Unassembled WGS sequence"/>
</dbReference>